<keyword evidence="2" id="KW-0472">Membrane</keyword>
<keyword evidence="2" id="KW-1133">Transmembrane helix</keyword>
<dbReference type="AlphaFoldDB" id="A0A1V4IPM4"/>
<name>A0A1V4IPM4_9CLOT</name>
<dbReference type="EMBL" id="MZGT01000027">
    <property type="protein sequence ID" value="OPJ61866.1"/>
    <property type="molecule type" value="Genomic_DNA"/>
</dbReference>
<feature type="compositionally biased region" description="Low complexity" evidence="1">
    <location>
        <begin position="242"/>
        <end position="258"/>
    </location>
</feature>
<gene>
    <name evidence="3" type="ORF">CLCHR_22710</name>
</gene>
<feature type="transmembrane region" description="Helical" evidence="2">
    <location>
        <begin position="367"/>
        <end position="388"/>
    </location>
</feature>
<feature type="transmembrane region" description="Helical" evidence="2">
    <location>
        <begin position="408"/>
        <end position="432"/>
    </location>
</feature>
<feature type="compositionally biased region" description="Polar residues" evidence="1">
    <location>
        <begin position="266"/>
        <end position="286"/>
    </location>
</feature>
<evidence type="ECO:0000256" key="2">
    <source>
        <dbReference type="SAM" id="Phobius"/>
    </source>
</evidence>
<dbReference type="OrthoDB" id="1938648at2"/>
<accession>A0A1V4IPM4</accession>
<keyword evidence="2" id="KW-0812">Transmembrane</keyword>
<reference evidence="3 4" key="1">
    <citation type="submission" date="2017-03" db="EMBL/GenBank/DDBJ databases">
        <title>Genome sequence of Clostridium chromiireducens DSM 23318.</title>
        <authorList>
            <person name="Poehlein A."/>
            <person name="Daniel R."/>
        </authorList>
    </citation>
    <scope>NUCLEOTIDE SEQUENCE [LARGE SCALE GENOMIC DNA]</scope>
    <source>
        <strain evidence="3 4">DSM 23318</strain>
    </source>
</reference>
<comment type="caution">
    <text evidence="3">The sequence shown here is derived from an EMBL/GenBank/DDBJ whole genome shotgun (WGS) entry which is preliminary data.</text>
</comment>
<feature type="transmembrane region" description="Helical" evidence="2">
    <location>
        <begin position="337"/>
        <end position="355"/>
    </location>
</feature>
<keyword evidence="4" id="KW-1185">Reference proteome</keyword>
<protein>
    <submittedName>
        <fullName evidence="3">Uncharacterized protein</fullName>
    </submittedName>
</protein>
<dbReference type="Proteomes" id="UP000191056">
    <property type="component" value="Unassembled WGS sequence"/>
</dbReference>
<organism evidence="3 4">
    <name type="scientific">Clostridium chromiireducens</name>
    <dbReference type="NCBI Taxonomy" id="225345"/>
    <lineage>
        <taxon>Bacteria</taxon>
        <taxon>Bacillati</taxon>
        <taxon>Bacillota</taxon>
        <taxon>Clostridia</taxon>
        <taxon>Eubacteriales</taxon>
        <taxon>Clostridiaceae</taxon>
        <taxon>Clostridium</taxon>
    </lineage>
</organism>
<feature type="region of interest" description="Disordered" evidence="1">
    <location>
        <begin position="232"/>
        <end position="286"/>
    </location>
</feature>
<dbReference type="STRING" id="225345.CLCHR_22710"/>
<feature type="transmembrane region" description="Helical" evidence="2">
    <location>
        <begin position="12"/>
        <end position="31"/>
    </location>
</feature>
<evidence type="ECO:0000256" key="1">
    <source>
        <dbReference type="SAM" id="MobiDB-lite"/>
    </source>
</evidence>
<proteinExistence type="predicted"/>
<sequence>MKTSLIKITAQILLVISIMLAVSSIFVRYVILNETTYLNIFNESGTYSQIKDSVYQKIDSLLSSKNINVDIKESIVTEEDIEREVESAVYGVLEYFKTGENNVKSPDTSIYKQRISDILDSVISSVIKPASNEVSFNDNFYTKNMVSTTSKLQLNEMNYVKKASEDGQDVVKVEKLMSKEEAEARVREILKQKGLTEEQAIEKARKKGITEEQALKILAGYGITIDGYEPGGGSAASSTKEGNSTNSDSSNSQSVTGNSNGGEQGNAASSNNENQSTTSKAENNTNFKSKLDSVKNKLVDEAGKSIDKEVEKMNFNKIMESSKVQKLAKITSTLYKLFWLFILIPMIIMAILIKINVKGLNSSLKYIGTAFLISGFILVVVSSSIYMLKIYENINISQVYIKDAISNIARHCLIVLAKYDAITLVIGLFAFIPTFKKRLIK</sequence>
<evidence type="ECO:0000313" key="3">
    <source>
        <dbReference type="EMBL" id="OPJ61866.1"/>
    </source>
</evidence>
<dbReference type="RefSeq" id="WP_079439904.1">
    <property type="nucleotide sequence ID" value="NZ_MZGT01000027.1"/>
</dbReference>
<evidence type="ECO:0000313" key="4">
    <source>
        <dbReference type="Proteomes" id="UP000191056"/>
    </source>
</evidence>